<reference evidence="2" key="2">
    <citation type="submission" date="2020-05" db="UniProtKB">
        <authorList>
            <consortium name="EnsemblMetazoa"/>
        </authorList>
    </citation>
    <scope>IDENTIFICATION</scope>
    <source>
        <strain evidence="2">IAEA</strain>
    </source>
</reference>
<keyword evidence="1" id="KW-1133">Transmembrane helix</keyword>
<keyword evidence="1" id="KW-0812">Transmembrane</keyword>
<evidence type="ECO:0000313" key="3">
    <source>
        <dbReference type="Proteomes" id="UP000091820"/>
    </source>
</evidence>
<dbReference type="VEuPathDB" id="VectorBase:GBRI028976"/>
<keyword evidence="1" id="KW-0472">Membrane</keyword>
<evidence type="ECO:0000313" key="2">
    <source>
        <dbReference type="EnsemblMetazoa" id="GBRI028976-PA"/>
    </source>
</evidence>
<keyword evidence="3" id="KW-1185">Reference proteome</keyword>
<proteinExistence type="predicted"/>
<dbReference type="AlphaFoldDB" id="A0A1A9WR18"/>
<evidence type="ECO:0000256" key="1">
    <source>
        <dbReference type="SAM" id="Phobius"/>
    </source>
</evidence>
<reference evidence="3" key="1">
    <citation type="submission" date="2014-03" db="EMBL/GenBank/DDBJ databases">
        <authorList>
            <person name="Aksoy S."/>
            <person name="Warren W."/>
            <person name="Wilson R.K."/>
        </authorList>
    </citation>
    <scope>NUCLEOTIDE SEQUENCE [LARGE SCALE GENOMIC DNA]</scope>
    <source>
        <strain evidence="3">IAEA</strain>
    </source>
</reference>
<protein>
    <submittedName>
        <fullName evidence="2">Uncharacterized protein</fullName>
    </submittedName>
</protein>
<feature type="transmembrane region" description="Helical" evidence="1">
    <location>
        <begin position="48"/>
        <end position="68"/>
    </location>
</feature>
<dbReference type="Proteomes" id="UP000091820">
    <property type="component" value="Unassembled WGS sequence"/>
</dbReference>
<organism evidence="2 3">
    <name type="scientific">Glossina brevipalpis</name>
    <dbReference type="NCBI Taxonomy" id="37001"/>
    <lineage>
        <taxon>Eukaryota</taxon>
        <taxon>Metazoa</taxon>
        <taxon>Ecdysozoa</taxon>
        <taxon>Arthropoda</taxon>
        <taxon>Hexapoda</taxon>
        <taxon>Insecta</taxon>
        <taxon>Pterygota</taxon>
        <taxon>Neoptera</taxon>
        <taxon>Endopterygota</taxon>
        <taxon>Diptera</taxon>
        <taxon>Brachycera</taxon>
        <taxon>Muscomorpha</taxon>
        <taxon>Hippoboscoidea</taxon>
        <taxon>Glossinidae</taxon>
        <taxon>Glossina</taxon>
    </lineage>
</organism>
<dbReference type="EnsemblMetazoa" id="GBRI028976-RA">
    <property type="protein sequence ID" value="GBRI028976-PA"/>
    <property type="gene ID" value="GBRI028976"/>
</dbReference>
<sequence>MFYKLLGIGLKLNSKMDCSQLPQLMFTVCWVIMAKLCNFALMFFSMPLLVYMVTVYISLHFAGFEEYFCMRVLSISSNGIDSRVARRKIMSNSYRFMSPTECYCSQERPLTYGSLIVLSFQDYQSFKIISVI</sequence>
<accession>A0A1A9WR18</accession>
<name>A0A1A9WR18_9MUSC</name>